<dbReference type="PROSITE" id="PS50929">
    <property type="entry name" value="ABC_TM1F"/>
    <property type="match status" value="1"/>
</dbReference>
<comment type="subcellular location">
    <subcellularLocation>
        <location evidence="1">Mitochondrion inner membrane</location>
        <topology evidence="1">Multi-pass membrane protein</topology>
    </subcellularLocation>
</comment>
<comment type="function">
    <text evidence="17">ATP-dependent transporter located in the mitochondrial inner membrane that catalyzes the export of biliverdin from the mitochondrial matrix, and plays a crucial role in hemoglobin synthesis and antioxidative stress. Participates in the early step of the heme biosynthetic process during insertion of iron into protoporphyrin IX (PPIX). Involved in the stabilization of the iron transporter mitoferrin-1/SLC25A37. In addition may be involved in mitochondrial unfolded protein response (UPRmt) signaling pathway, although ABCB10 probably does not participate in peptide export from mitochondria.</text>
</comment>
<evidence type="ECO:0000256" key="6">
    <source>
        <dbReference type="ARBA" id="ARBA00022741"/>
    </source>
</evidence>
<evidence type="ECO:0000256" key="2">
    <source>
        <dbReference type="ARBA" id="ARBA00005580"/>
    </source>
</evidence>
<evidence type="ECO:0000256" key="10">
    <source>
        <dbReference type="ARBA" id="ARBA00022946"/>
    </source>
</evidence>
<comment type="caution">
    <text evidence="25">The sequence shown here is derived from an EMBL/GenBank/DDBJ whole genome shotgun (WGS) entry which is preliminary data.</text>
</comment>
<evidence type="ECO:0000256" key="21">
    <source>
        <dbReference type="SAM" id="Phobius"/>
    </source>
</evidence>
<dbReference type="OrthoDB" id="6500128at2759"/>
<comment type="similarity">
    <text evidence="2">Belongs to the ABC transporter superfamily. ABCB family. Mitochondrial peptide exporter (TC 3.A.1.212) subfamily.</text>
</comment>
<dbReference type="GO" id="GO:0090374">
    <property type="term" value="P:oligopeptide export from mitochondrion"/>
    <property type="evidence" value="ECO:0007669"/>
    <property type="project" value="TreeGrafter"/>
</dbReference>
<dbReference type="Gene3D" id="1.20.1560.10">
    <property type="entry name" value="ABC transporter type 1, transmembrane domain"/>
    <property type="match status" value="1"/>
</dbReference>
<evidence type="ECO:0000256" key="18">
    <source>
        <dbReference type="ARBA" id="ARBA00072683"/>
    </source>
</evidence>
<keyword evidence="7" id="KW-0999">Mitochondrion inner membrane</keyword>
<dbReference type="InterPro" id="IPR003593">
    <property type="entry name" value="AAA+_ATPase"/>
</dbReference>
<reference evidence="25" key="1">
    <citation type="journal article" date="2018" name="Genome Res.">
        <title>The genomic architecture and molecular evolution of ant odorant receptors.</title>
        <authorList>
            <person name="McKenzie S.K."/>
            <person name="Kronauer D.J.C."/>
        </authorList>
    </citation>
    <scope>NUCLEOTIDE SEQUENCE [LARGE SCALE GENOMIC DNA]</scope>
    <source>
        <strain evidence="25">Clonal line C1</strain>
    </source>
</reference>
<dbReference type="CDD" id="cd18573">
    <property type="entry name" value="ABC_6TM_ABCB10_like"/>
    <property type="match status" value="1"/>
</dbReference>
<evidence type="ECO:0000256" key="14">
    <source>
        <dbReference type="ARBA" id="ARBA00023128"/>
    </source>
</evidence>
<evidence type="ECO:0000256" key="9">
    <source>
        <dbReference type="ARBA" id="ARBA00022842"/>
    </source>
</evidence>
<dbReference type="PANTHER" id="PTHR43394:SF1">
    <property type="entry name" value="ATP-BINDING CASSETTE SUB-FAMILY B MEMBER 10, MITOCHONDRIAL"/>
    <property type="match status" value="1"/>
</dbReference>
<keyword evidence="14" id="KW-0496">Mitochondrion</keyword>
<dbReference type="PROSITE" id="PS50893">
    <property type="entry name" value="ABC_TRANSPORTER_2"/>
    <property type="match status" value="1"/>
</dbReference>
<keyword evidence="15 21" id="KW-0472">Membrane</keyword>
<evidence type="ECO:0000259" key="23">
    <source>
        <dbReference type="PROSITE" id="PS50893"/>
    </source>
</evidence>
<keyword evidence="4 21" id="KW-0812">Transmembrane</keyword>
<keyword evidence="10" id="KW-0809">Transit peptide</keyword>
<dbReference type="InterPro" id="IPR027417">
    <property type="entry name" value="P-loop_NTPase"/>
</dbReference>
<evidence type="ECO:0000256" key="7">
    <source>
        <dbReference type="ARBA" id="ARBA00022792"/>
    </source>
</evidence>
<evidence type="ECO:0000256" key="22">
    <source>
        <dbReference type="SAM" id="SignalP"/>
    </source>
</evidence>
<feature type="transmembrane region" description="Helical" evidence="21">
    <location>
        <begin position="160"/>
        <end position="179"/>
    </location>
</feature>
<dbReference type="InterPro" id="IPR039421">
    <property type="entry name" value="Type_1_exporter"/>
</dbReference>
<keyword evidence="6" id="KW-0547">Nucleotide-binding</keyword>
<organism evidence="25">
    <name type="scientific">Ooceraea biroi</name>
    <name type="common">Clonal raider ant</name>
    <name type="synonym">Cerapachys biroi</name>
    <dbReference type="NCBI Taxonomy" id="2015173"/>
    <lineage>
        <taxon>Eukaryota</taxon>
        <taxon>Metazoa</taxon>
        <taxon>Ecdysozoa</taxon>
        <taxon>Arthropoda</taxon>
        <taxon>Hexapoda</taxon>
        <taxon>Insecta</taxon>
        <taxon>Pterygota</taxon>
        <taxon>Neoptera</taxon>
        <taxon>Endopterygota</taxon>
        <taxon>Hymenoptera</taxon>
        <taxon>Apocrita</taxon>
        <taxon>Aculeata</taxon>
        <taxon>Formicoidea</taxon>
        <taxon>Formicidae</taxon>
        <taxon>Dorylinae</taxon>
        <taxon>Ooceraea</taxon>
    </lineage>
</organism>
<dbReference type="GO" id="GO:0046872">
    <property type="term" value="F:metal ion binding"/>
    <property type="evidence" value="ECO:0007669"/>
    <property type="project" value="UniProtKB-KW"/>
</dbReference>
<evidence type="ECO:0000256" key="5">
    <source>
        <dbReference type="ARBA" id="ARBA00022723"/>
    </source>
</evidence>
<evidence type="ECO:0000256" key="15">
    <source>
        <dbReference type="ARBA" id="ARBA00023136"/>
    </source>
</evidence>
<evidence type="ECO:0000256" key="20">
    <source>
        <dbReference type="ARBA" id="ARBA00083334"/>
    </source>
</evidence>
<dbReference type="Pfam" id="PF00005">
    <property type="entry name" value="ABC_tran"/>
    <property type="match status" value="1"/>
</dbReference>
<evidence type="ECO:0000259" key="24">
    <source>
        <dbReference type="PROSITE" id="PS50929"/>
    </source>
</evidence>
<dbReference type="Gene3D" id="3.40.50.300">
    <property type="entry name" value="P-loop containing nucleotide triphosphate hydrolases"/>
    <property type="match status" value="1"/>
</dbReference>
<dbReference type="SUPFAM" id="SSF90123">
    <property type="entry name" value="ABC transporter transmembrane region"/>
    <property type="match status" value="1"/>
</dbReference>
<dbReference type="GO" id="GO:0042802">
    <property type="term" value="F:identical protein binding"/>
    <property type="evidence" value="ECO:0007669"/>
    <property type="project" value="UniProtKB-ARBA"/>
</dbReference>
<keyword evidence="5" id="KW-0479">Metal-binding</keyword>
<dbReference type="FunFam" id="1.20.1560.10:FF:000048">
    <property type="entry name" value="ATP-binding cassette sub-family B member 10, mitochondrial"/>
    <property type="match status" value="1"/>
</dbReference>
<dbReference type="PROSITE" id="PS00211">
    <property type="entry name" value="ABC_TRANSPORTER_1"/>
    <property type="match status" value="1"/>
</dbReference>
<feature type="transmembrane region" description="Helical" evidence="21">
    <location>
        <begin position="119"/>
        <end position="140"/>
    </location>
</feature>
<evidence type="ECO:0000256" key="17">
    <source>
        <dbReference type="ARBA" id="ARBA00055589"/>
    </source>
</evidence>
<dbReference type="PIRSF" id="PIRSF002773">
    <property type="entry name" value="ABC_prm/ATPase_B"/>
    <property type="match status" value="1"/>
</dbReference>
<feature type="domain" description="ABC transmembrane type-1" evidence="24">
    <location>
        <begin position="118"/>
        <end position="401"/>
    </location>
</feature>
<dbReference type="GO" id="GO:0005524">
    <property type="term" value="F:ATP binding"/>
    <property type="evidence" value="ECO:0007669"/>
    <property type="project" value="UniProtKB-KW"/>
</dbReference>
<dbReference type="FunFam" id="3.40.50.300:FF:000403">
    <property type="entry name" value="ATP-binding cassette sub-family B member 8, mitochondrial"/>
    <property type="match status" value="1"/>
</dbReference>
<comment type="catalytic activity">
    <reaction evidence="16">
        <text>biliverdin IXalpha(in) + ATP + H2O = biliverdin IXalpha(out) + ADP + phosphate + H(+)</text>
        <dbReference type="Rhea" id="RHEA:82359"/>
        <dbReference type="ChEBI" id="CHEBI:15377"/>
        <dbReference type="ChEBI" id="CHEBI:15378"/>
        <dbReference type="ChEBI" id="CHEBI:30616"/>
        <dbReference type="ChEBI" id="CHEBI:43474"/>
        <dbReference type="ChEBI" id="CHEBI:57991"/>
        <dbReference type="ChEBI" id="CHEBI:456216"/>
    </reaction>
    <physiologicalReaction direction="left-to-right" evidence="16">
        <dbReference type="Rhea" id="RHEA:82360"/>
    </physiologicalReaction>
</comment>
<keyword evidence="13" id="KW-0007">Acetylation</keyword>
<keyword evidence="22" id="KW-0732">Signal</keyword>
<dbReference type="CDD" id="cd03249">
    <property type="entry name" value="ABC_MTABC3_MDL1_MDL2"/>
    <property type="match status" value="1"/>
</dbReference>
<keyword evidence="8" id="KW-0067">ATP-binding</keyword>
<feature type="signal peptide" evidence="22">
    <location>
        <begin position="1"/>
        <end position="21"/>
    </location>
</feature>
<dbReference type="InterPro" id="IPR011527">
    <property type="entry name" value="ABC1_TM_dom"/>
</dbReference>
<evidence type="ECO:0000256" key="19">
    <source>
        <dbReference type="ARBA" id="ARBA00075187"/>
    </source>
</evidence>
<gene>
    <name evidence="25" type="ORF">DMN91_005644</name>
</gene>
<dbReference type="InterPro" id="IPR003439">
    <property type="entry name" value="ABC_transporter-like_ATP-bd"/>
</dbReference>
<feature type="chain" id="PRO_5018200128" description="ATP-binding cassette sub-family B member 10, mitochondrial" evidence="22">
    <location>
        <begin position="22"/>
        <end position="676"/>
    </location>
</feature>
<keyword evidence="12 21" id="KW-1133">Transmembrane helix</keyword>
<keyword evidence="11" id="KW-1278">Translocase</keyword>
<evidence type="ECO:0000256" key="16">
    <source>
        <dbReference type="ARBA" id="ARBA00052250"/>
    </source>
</evidence>
<protein>
    <recommendedName>
        <fullName evidence="18">ATP-binding cassette sub-family B member 10, mitochondrial</fullName>
    </recommendedName>
    <alternativeName>
        <fullName evidence="19">ABC-mitochondrial erythroid protein</fullName>
    </alternativeName>
    <alternativeName>
        <fullName evidence="20">ATP-binding cassette transporter 10</fullName>
    </alternativeName>
</protein>
<evidence type="ECO:0000313" key="25">
    <source>
        <dbReference type="EMBL" id="RLU21271.1"/>
    </source>
</evidence>
<dbReference type="Proteomes" id="UP000279307">
    <property type="component" value="Chromosome 6"/>
</dbReference>
<name>A0A3L8DLL7_OOCBI</name>
<dbReference type="GO" id="GO:0005743">
    <property type="term" value="C:mitochondrial inner membrane"/>
    <property type="evidence" value="ECO:0007669"/>
    <property type="project" value="UniProtKB-SubCell"/>
</dbReference>
<proteinExistence type="inferred from homology"/>
<dbReference type="InterPro" id="IPR017871">
    <property type="entry name" value="ABC_transporter-like_CS"/>
</dbReference>
<feature type="transmembrane region" description="Helical" evidence="21">
    <location>
        <begin position="260"/>
        <end position="280"/>
    </location>
</feature>
<dbReference type="EMBL" id="QOIP01000006">
    <property type="protein sequence ID" value="RLU21271.1"/>
    <property type="molecule type" value="Genomic_DNA"/>
</dbReference>
<evidence type="ECO:0000256" key="11">
    <source>
        <dbReference type="ARBA" id="ARBA00022967"/>
    </source>
</evidence>
<dbReference type="SMART" id="SM00382">
    <property type="entry name" value="AAA"/>
    <property type="match status" value="1"/>
</dbReference>
<evidence type="ECO:0000256" key="8">
    <source>
        <dbReference type="ARBA" id="ARBA00022840"/>
    </source>
</evidence>
<feature type="transmembrane region" description="Helical" evidence="21">
    <location>
        <begin position="371"/>
        <end position="392"/>
    </location>
</feature>
<dbReference type="GO" id="GO:0016887">
    <property type="term" value="F:ATP hydrolysis activity"/>
    <property type="evidence" value="ECO:0007669"/>
    <property type="project" value="InterPro"/>
</dbReference>
<dbReference type="InterPro" id="IPR036640">
    <property type="entry name" value="ABC1_TM_sf"/>
</dbReference>
<dbReference type="GO" id="GO:0015421">
    <property type="term" value="F:ABC-type oligopeptide transporter activity"/>
    <property type="evidence" value="ECO:0007669"/>
    <property type="project" value="TreeGrafter"/>
</dbReference>
<dbReference type="AlphaFoldDB" id="A0A3L8DLL7"/>
<dbReference type="PANTHER" id="PTHR43394">
    <property type="entry name" value="ATP-DEPENDENT PERMEASE MDL1, MITOCHONDRIAL"/>
    <property type="match status" value="1"/>
</dbReference>
<keyword evidence="3" id="KW-0813">Transport</keyword>
<sequence>MTLRIGHLRWIRFRIVFGTLALSSMKNDFFITSHSINIFIRCSIVISQKHLFDSCLIKQTLKVSRTDRAFGGLRHHMTNAIESNTSTSVARSAKARKSSELRNLIVLAVPEKWTLMKAIALLLVSSSVTMAVPFCFGKVIDIINSAEKANMKENLNRLTLALFVIFLIGGVSNFGRVYLMSTAGYRVTQSLRKKAYSAILRQETAMFDKESTGELIGRLSGDTQLISSAVTSNVSDGLRSAIMAVTGMSMMFYVSPSLALLGLAILPPVVGVAAIWGRILKRTSKDLQSSFAILNTTAEETISNIRTVKAFAQEGREIDRYGVKLQDVLKLCYKESLYRGMFFGMTGFSGNVIVLSVLYNGVFMVSSSDITIGSLSAFLLYAGYVGISMNGLSKAYTELNKALGANSRLFELINRQPLIPIQGGQILERELSGNVIFQNVSFAYPTRKTMFILKGFNLNIEKCSMTAIVGCSGSGKSTVASLLLRLYDPTKGTILLDNHDLRLLDPTWVKSQISVVSQEPILFSCSIRENILYGMESATNSDVEEAARLAYVLQFTEKMTDGLDTVVGERGIALSGGQRQRVAIARALIKKPKILILDEATSALDAESEYFVQEALEHAIRGRTVITIAHRLSTIKNADKIVVLDGGQVAETGTYTELMNLDHGHFKKLVKHQTFT</sequence>
<dbReference type="SUPFAM" id="SSF52540">
    <property type="entry name" value="P-loop containing nucleoside triphosphate hydrolases"/>
    <property type="match status" value="1"/>
</dbReference>
<evidence type="ECO:0000256" key="3">
    <source>
        <dbReference type="ARBA" id="ARBA00022448"/>
    </source>
</evidence>
<evidence type="ECO:0000256" key="13">
    <source>
        <dbReference type="ARBA" id="ARBA00022990"/>
    </source>
</evidence>
<evidence type="ECO:0000256" key="4">
    <source>
        <dbReference type="ARBA" id="ARBA00022692"/>
    </source>
</evidence>
<evidence type="ECO:0000256" key="1">
    <source>
        <dbReference type="ARBA" id="ARBA00004448"/>
    </source>
</evidence>
<reference evidence="25" key="2">
    <citation type="submission" date="2018-07" db="EMBL/GenBank/DDBJ databases">
        <authorList>
            <person name="Mckenzie S.K."/>
            <person name="Kronauer D.J.C."/>
        </authorList>
    </citation>
    <scope>NUCLEOTIDE SEQUENCE</scope>
    <source>
        <strain evidence="25">Clonal line C1</strain>
    </source>
</reference>
<feature type="domain" description="ABC transporter" evidence="23">
    <location>
        <begin position="435"/>
        <end position="671"/>
    </location>
</feature>
<evidence type="ECO:0000256" key="12">
    <source>
        <dbReference type="ARBA" id="ARBA00022989"/>
    </source>
</evidence>
<feature type="transmembrane region" description="Helical" evidence="21">
    <location>
        <begin position="340"/>
        <end position="359"/>
    </location>
</feature>
<keyword evidence="9" id="KW-0460">Magnesium</keyword>
<dbReference type="Pfam" id="PF00664">
    <property type="entry name" value="ABC_membrane"/>
    <property type="match status" value="1"/>
</dbReference>
<accession>A0A3L8DLL7</accession>